<dbReference type="PANTHER" id="PTHR30328:SF54">
    <property type="entry name" value="HTH-TYPE TRANSCRIPTIONAL REPRESSOR SCO4008"/>
    <property type="match status" value="1"/>
</dbReference>
<proteinExistence type="predicted"/>
<feature type="DNA-binding region" description="H-T-H motif" evidence="2">
    <location>
        <begin position="31"/>
        <end position="50"/>
    </location>
</feature>
<dbReference type="Proteomes" id="UP000443843">
    <property type="component" value="Unassembled WGS sequence"/>
</dbReference>
<evidence type="ECO:0000259" key="3">
    <source>
        <dbReference type="PROSITE" id="PS50977"/>
    </source>
</evidence>
<dbReference type="InterPro" id="IPR050109">
    <property type="entry name" value="HTH-type_TetR-like_transc_reg"/>
</dbReference>
<evidence type="ECO:0000256" key="1">
    <source>
        <dbReference type="ARBA" id="ARBA00023125"/>
    </source>
</evidence>
<evidence type="ECO:0000313" key="5">
    <source>
        <dbReference type="Proteomes" id="UP000443843"/>
    </source>
</evidence>
<dbReference type="PANTHER" id="PTHR30328">
    <property type="entry name" value="TRANSCRIPTIONAL REPRESSOR"/>
    <property type="match status" value="1"/>
</dbReference>
<organism evidence="4 5">
    <name type="scientific">Pseudooceanicola pacificus</name>
    <dbReference type="NCBI Taxonomy" id="2676438"/>
    <lineage>
        <taxon>Bacteria</taxon>
        <taxon>Pseudomonadati</taxon>
        <taxon>Pseudomonadota</taxon>
        <taxon>Alphaproteobacteria</taxon>
        <taxon>Rhodobacterales</taxon>
        <taxon>Paracoccaceae</taxon>
        <taxon>Pseudooceanicola</taxon>
    </lineage>
</organism>
<dbReference type="InterPro" id="IPR009057">
    <property type="entry name" value="Homeodomain-like_sf"/>
</dbReference>
<dbReference type="Pfam" id="PF00440">
    <property type="entry name" value="TetR_N"/>
    <property type="match status" value="1"/>
</dbReference>
<dbReference type="Pfam" id="PF17938">
    <property type="entry name" value="TetR_C_29"/>
    <property type="match status" value="1"/>
</dbReference>
<evidence type="ECO:0000256" key="2">
    <source>
        <dbReference type="PROSITE-ProRule" id="PRU00335"/>
    </source>
</evidence>
<dbReference type="InterPro" id="IPR001647">
    <property type="entry name" value="HTH_TetR"/>
</dbReference>
<dbReference type="AlphaFoldDB" id="A0A844WFG8"/>
<dbReference type="SUPFAM" id="SSF48498">
    <property type="entry name" value="Tetracyclin repressor-like, C-terminal domain"/>
    <property type="match status" value="1"/>
</dbReference>
<dbReference type="PROSITE" id="PS50977">
    <property type="entry name" value="HTH_TETR_2"/>
    <property type="match status" value="1"/>
</dbReference>
<keyword evidence="5" id="KW-1185">Reference proteome</keyword>
<gene>
    <name evidence="4" type="ORF">GLS40_14005</name>
</gene>
<dbReference type="InterPro" id="IPR041474">
    <property type="entry name" value="NicS_C"/>
</dbReference>
<accession>A0A844WFG8</accession>
<name>A0A844WFG8_9RHOB</name>
<sequence>MTAKTLEEATRADIIAAATAEFVRSGLDGASINVIASKTKTSKMMLYYYFGNKAGLYRAVLEAAYEKMGRAGPQEELGALPPLDALQRYAERHFEAHFRNSDFVRLVMAENLNDARTISGSDIIRSRTANNLTVLEDILARGKKTGEIRQDCDATELYLVISGLAFQAVSNMATLRISMGLDLDKPEAREFRRQLGAKVALRFAKADP</sequence>
<feature type="domain" description="HTH tetR-type" evidence="3">
    <location>
        <begin position="8"/>
        <end position="68"/>
    </location>
</feature>
<dbReference type="SUPFAM" id="SSF46689">
    <property type="entry name" value="Homeodomain-like"/>
    <property type="match status" value="1"/>
</dbReference>
<dbReference type="InterPro" id="IPR036271">
    <property type="entry name" value="Tet_transcr_reg_TetR-rel_C_sf"/>
</dbReference>
<keyword evidence="1 2" id="KW-0238">DNA-binding</keyword>
<evidence type="ECO:0000313" key="4">
    <source>
        <dbReference type="EMBL" id="MWB79150.1"/>
    </source>
</evidence>
<dbReference type="Gene3D" id="1.10.357.10">
    <property type="entry name" value="Tetracycline Repressor, domain 2"/>
    <property type="match status" value="1"/>
</dbReference>
<dbReference type="RefSeq" id="WP_160383355.1">
    <property type="nucleotide sequence ID" value="NZ_WNXQ01000008.1"/>
</dbReference>
<comment type="caution">
    <text evidence="4">The sequence shown here is derived from an EMBL/GenBank/DDBJ whole genome shotgun (WGS) entry which is preliminary data.</text>
</comment>
<dbReference type="EMBL" id="WNXQ01000008">
    <property type="protein sequence ID" value="MWB79150.1"/>
    <property type="molecule type" value="Genomic_DNA"/>
</dbReference>
<dbReference type="GO" id="GO:0003677">
    <property type="term" value="F:DNA binding"/>
    <property type="evidence" value="ECO:0007669"/>
    <property type="project" value="UniProtKB-UniRule"/>
</dbReference>
<protein>
    <submittedName>
        <fullName evidence="4">TetR family transcriptional regulator</fullName>
    </submittedName>
</protein>
<reference evidence="4 5" key="1">
    <citation type="submission" date="2019-11" db="EMBL/GenBank/DDBJ databases">
        <title>Pseudooceanicola pacifica sp. nov., isolated from deep-sea sediment of the Pacific Ocean.</title>
        <authorList>
            <person name="Lyu L."/>
        </authorList>
    </citation>
    <scope>NUCLEOTIDE SEQUENCE [LARGE SCALE GENOMIC DNA]</scope>
    <source>
        <strain evidence="4 5">216_PA32_1</strain>
    </source>
</reference>